<accession>A0ACC2NA76</accession>
<evidence type="ECO:0000313" key="1">
    <source>
        <dbReference type="EMBL" id="KAJ8668080.1"/>
    </source>
</evidence>
<evidence type="ECO:0000313" key="2">
    <source>
        <dbReference type="Proteomes" id="UP001239111"/>
    </source>
</evidence>
<organism evidence="1 2">
    <name type="scientific">Eretmocerus hayati</name>
    <dbReference type="NCBI Taxonomy" id="131215"/>
    <lineage>
        <taxon>Eukaryota</taxon>
        <taxon>Metazoa</taxon>
        <taxon>Ecdysozoa</taxon>
        <taxon>Arthropoda</taxon>
        <taxon>Hexapoda</taxon>
        <taxon>Insecta</taxon>
        <taxon>Pterygota</taxon>
        <taxon>Neoptera</taxon>
        <taxon>Endopterygota</taxon>
        <taxon>Hymenoptera</taxon>
        <taxon>Apocrita</taxon>
        <taxon>Proctotrupomorpha</taxon>
        <taxon>Chalcidoidea</taxon>
        <taxon>Aphelinidae</taxon>
        <taxon>Aphelininae</taxon>
        <taxon>Eretmocerus</taxon>
    </lineage>
</organism>
<name>A0ACC2NA76_9HYME</name>
<protein>
    <submittedName>
        <fullName evidence="1">Uncharacterized protein</fullName>
    </submittedName>
</protein>
<comment type="caution">
    <text evidence="1">The sequence shown here is derived from an EMBL/GenBank/DDBJ whole genome shotgun (WGS) entry which is preliminary data.</text>
</comment>
<gene>
    <name evidence="1" type="ORF">QAD02_009743</name>
</gene>
<reference evidence="1" key="1">
    <citation type="submission" date="2023-04" db="EMBL/GenBank/DDBJ databases">
        <title>A chromosome-level genome assembly of the parasitoid wasp Eretmocerus hayati.</title>
        <authorList>
            <person name="Zhong Y."/>
            <person name="Liu S."/>
            <person name="Liu Y."/>
        </authorList>
    </citation>
    <scope>NUCLEOTIDE SEQUENCE</scope>
    <source>
        <strain evidence="1">ZJU_SS_LIU_2023</strain>
    </source>
</reference>
<proteinExistence type="predicted"/>
<sequence length="610" mass="67555">MQRTRAGTRPIMPAAVDIPLVNEKKICDSLKICSIFQLNAEVVVCIFGFRPRYDNKSCFAKTGLFFEFYWKTFVLFGLPALLIPVVSEYDSMEVRCAGVVILMAIFWMTECLPLPVTSLLPLVLFPSLGILDTEATCKCYMNDTIMVFLGGLILAIAIEHSNLHLRIALGIMMFVGCSHRKLLAGLLVVIQFLGMWISNTACAAMMVPIVFAVLTELEKEGLGRVFRDKANPDDADSMRVPTTVTQAYLLATAYASTFAGVSTLVGTGTNLVLKGIFEAEFPHAPPITFTRWMIWALPQSLLNLFLTWLYVLVFYMGMFRPNSKSAQNARIGDEGEAIANRVMEEKFRNLGSMNFHEAAVSVLFFTAVILWLFRQPGFITGWAELIAPNVKIKDSVPIILVAVLMFVIPKEPSFFRICSRDANKRPTRASEGLITWKVIEEKMPWSLMFLLGGGFAISKGSNSSGLSQKMGLALSPLRNLPPYGIMCLTCWIVGQMTEFTSNIGVANIMLPVIAQLSKAVEINPLYLMLPATITCSYAFRLPSGTPPNAIITVAGQMPPKSLFFGGCLPSLYGLFTTVILFPIWGTYVWDIDGFPLWATNNETSVRCLNE</sequence>
<keyword evidence="2" id="KW-1185">Reference proteome</keyword>
<dbReference type="EMBL" id="CM056744">
    <property type="protein sequence ID" value="KAJ8668080.1"/>
    <property type="molecule type" value="Genomic_DNA"/>
</dbReference>
<dbReference type="Proteomes" id="UP001239111">
    <property type="component" value="Chromosome 4"/>
</dbReference>